<evidence type="ECO:0000259" key="7">
    <source>
        <dbReference type="Pfam" id="PF13700"/>
    </source>
</evidence>
<feature type="region of interest" description="Disordered" evidence="5">
    <location>
        <begin position="338"/>
        <end position="358"/>
    </location>
</feature>
<evidence type="ECO:0000313" key="8">
    <source>
        <dbReference type="EMBL" id="GAA3532850.1"/>
    </source>
</evidence>
<organism evidence="8 9">
    <name type="scientific">Nonomuraea rosea</name>
    <dbReference type="NCBI Taxonomy" id="638574"/>
    <lineage>
        <taxon>Bacteria</taxon>
        <taxon>Bacillati</taxon>
        <taxon>Actinomycetota</taxon>
        <taxon>Actinomycetes</taxon>
        <taxon>Streptosporangiales</taxon>
        <taxon>Streptosporangiaceae</taxon>
        <taxon>Nonomuraea</taxon>
    </lineage>
</organism>
<dbReference type="InterPro" id="IPR002513">
    <property type="entry name" value="Tn3_Tnp_DDE_dom"/>
</dbReference>
<name>A0ABP6VD30_9ACTN</name>
<dbReference type="Pfam" id="PF13700">
    <property type="entry name" value="DUF4158"/>
    <property type="match status" value="1"/>
</dbReference>
<sequence length="1035" mass="114231">MASIDRTAYPRFARAVSVRELAEVFTPSLAEVGWARGKTQDDQHLLALLVWLKAYQRLGYFPKLTDVPTVVAEHIRGVIGLAERVVLTAAAERSAKRHRSFVRQRMGVVYDAAGVRAVAAEAIRKAVQAKDNPADLINVALEELVRAQCELPGYTTLDELTKKIRTEVNRGFFTLVAGRVDAAARARLARLLVVDPVTRRSEYDALKDVAQAASLGKFKARLAFLQNLDALGSTEKWLEAIPPGKIAHFAGEARVTDVADLRKVLDEDKRLTLIVSLLHTVRTGVRDDVVTMFCKRMAAIHKKGRDQLETLREMHRAESERLLGVFGEVLDGVREAMTSTDRQNGEGGADAAAGTLDSGDGQEAVTERAGRLVLKALDQAGGLEALAAAHEAVSAHHGKNYLPLLDQHYRSHRSALFTLVDSIDLESTNAERSVLDAVEYVMAQRGARSAFVPERLTVERQGPDGASVTVTLSVAIDAFASGMWRKILKDPARPGMLVRRHLEVCVFSYLAAELRSGDIAVAGSDSYANLHDQLMSWEECAPLVEKFCTEAGLPAEARELTGHYKKLLADTAASVDAGYPGNTDLVLEGGRPVLRRRKGAERSAEALKLEEAVHDRLPQRDLLDILTRTAYQLGWHHHFGPASGSDPKIKEALGRYVLMVFTYGTLLGPAQVAAHMRGKVSAAELALAANKHATSEKIAKASTTVINAFNQLDIASVWGDGKTVAADGSQVETWENNLLAESHIRYGGYGGLAYRHISNTYVALFSHFIPCGVWEAVYIIEGLLKNASEIQPDTIHADTQGQSLPVFGLAALLGFDLLPRIRNWHDLIFYRPDAETRYEHIDSLFGDEAIDWRLIETHWTDLLRTAISIRQNRISSVTLLRRLGNHSRKNRLYRAFRELGRAVRTITLLRYLSDPDLREQITQVTNRNEAFHGFADWLMFGGKLIGHNDPDYHEKIIKFNELLANCVIHSTACDITDAANAIAAEGRPVDPDDLATISPYITHVIRRFGNWILNLSPPAAPTTRLDLESRVLFAP</sequence>
<evidence type="ECO:0000256" key="1">
    <source>
        <dbReference type="ARBA" id="ARBA00009402"/>
    </source>
</evidence>
<feature type="domain" description="Tn3 transposase DDE" evidence="6">
    <location>
        <begin position="624"/>
        <end position="1010"/>
    </location>
</feature>
<proteinExistence type="inferred from homology"/>
<evidence type="ECO:0000256" key="3">
    <source>
        <dbReference type="ARBA" id="ARBA00023125"/>
    </source>
</evidence>
<protein>
    <submittedName>
        <fullName evidence="8">Tn3 family transposase</fullName>
    </submittedName>
</protein>
<evidence type="ECO:0000313" key="9">
    <source>
        <dbReference type="Proteomes" id="UP001500630"/>
    </source>
</evidence>
<keyword evidence="3" id="KW-0238">DNA-binding</keyword>
<keyword evidence="2" id="KW-0815">Transposition</keyword>
<reference evidence="9" key="1">
    <citation type="journal article" date="2019" name="Int. J. Syst. Evol. Microbiol.">
        <title>The Global Catalogue of Microorganisms (GCM) 10K type strain sequencing project: providing services to taxonomists for standard genome sequencing and annotation.</title>
        <authorList>
            <consortium name="The Broad Institute Genomics Platform"/>
            <consortium name="The Broad Institute Genome Sequencing Center for Infectious Disease"/>
            <person name="Wu L."/>
            <person name="Ma J."/>
        </authorList>
    </citation>
    <scope>NUCLEOTIDE SEQUENCE [LARGE SCALE GENOMIC DNA]</scope>
    <source>
        <strain evidence="9">JCM 17326</strain>
    </source>
</reference>
<comment type="caution">
    <text evidence="8">The sequence shown here is derived from an EMBL/GenBank/DDBJ whole genome shotgun (WGS) entry which is preliminary data.</text>
</comment>
<keyword evidence="9" id="KW-1185">Reference proteome</keyword>
<keyword evidence="4" id="KW-0233">DNA recombination</keyword>
<dbReference type="Pfam" id="PF01526">
    <property type="entry name" value="DDE_Tnp_Tn3"/>
    <property type="match status" value="1"/>
</dbReference>
<dbReference type="Proteomes" id="UP001500630">
    <property type="component" value="Unassembled WGS sequence"/>
</dbReference>
<accession>A0ABP6VD30</accession>
<dbReference type="RefSeq" id="WP_345559112.1">
    <property type="nucleotide sequence ID" value="NZ_BAABDQ010000002.1"/>
</dbReference>
<dbReference type="NCBIfam" id="NF033527">
    <property type="entry name" value="transpos_Tn3"/>
    <property type="match status" value="1"/>
</dbReference>
<gene>
    <name evidence="8" type="ORF">GCM10022419_010000</name>
</gene>
<dbReference type="InterPro" id="IPR025296">
    <property type="entry name" value="DUF4158"/>
</dbReference>
<feature type="domain" description="DUF4158" evidence="7">
    <location>
        <begin position="3"/>
        <end position="162"/>
    </location>
</feature>
<comment type="similarity">
    <text evidence="1">Belongs to the transposase 7 family.</text>
</comment>
<evidence type="ECO:0000256" key="2">
    <source>
        <dbReference type="ARBA" id="ARBA00022578"/>
    </source>
</evidence>
<evidence type="ECO:0000256" key="4">
    <source>
        <dbReference type="ARBA" id="ARBA00023172"/>
    </source>
</evidence>
<dbReference type="InterPro" id="IPR047653">
    <property type="entry name" value="Tn3-like_transpos"/>
</dbReference>
<evidence type="ECO:0000256" key="5">
    <source>
        <dbReference type="SAM" id="MobiDB-lite"/>
    </source>
</evidence>
<evidence type="ECO:0000259" key="6">
    <source>
        <dbReference type="Pfam" id="PF01526"/>
    </source>
</evidence>
<dbReference type="EMBL" id="BAABDQ010000002">
    <property type="protein sequence ID" value="GAA3532850.1"/>
    <property type="molecule type" value="Genomic_DNA"/>
</dbReference>